<feature type="compositionally biased region" description="Basic and acidic residues" evidence="2">
    <location>
        <begin position="13"/>
        <end position="31"/>
    </location>
</feature>
<feature type="transmembrane region" description="Helical" evidence="3">
    <location>
        <begin position="612"/>
        <end position="633"/>
    </location>
</feature>
<feature type="region of interest" description="Disordered" evidence="2">
    <location>
        <begin position="1"/>
        <end position="32"/>
    </location>
</feature>
<dbReference type="CDD" id="cd17352">
    <property type="entry name" value="MFS_MCT_SLC16"/>
    <property type="match status" value="1"/>
</dbReference>
<feature type="transmembrane region" description="Helical" evidence="3">
    <location>
        <begin position="709"/>
        <end position="730"/>
    </location>
</feature>
<organism evidence="5 6">
    <name type="scientific">Plutella xylostella</name>
    <name type="common">Diamondback moth</name>
    <name type="synonym">Plutella maculipennis</name>
    <dbReference type="NCBI Taxonomy" id="51655"/>
    <lineage>
        <taxon>Eukaryota</taxon>
        <taxon>Metazoa</taxon>
        <taxon>Ecdysozoa</taxon>
        <taxon>Arthropoda</taxon>
        <taxon>Hexapoda</taxon>
        <taxon>Insecta</taxon>
        <taxon>Pterygota</taxon>
        <taxon>Neoptera</taxon>
        <taxon>Endopterygota</taxon>
        <taxon>Lepidoptera</taxon>
        <taxon>Glossata</taxon>
        <taxon>Ditrysia</taxon>
        <taxon>Yponomeutoidea</taxon>
        <taxon>Plutellidae</taxon>
        <taxon>Plutella</taxon>
    </lineage>
</organism>
<feature type="transmembrane region" description="Helical" evidence="3">
    <location>
        <begin position="217"/>
        <end position="234"/>
    </location>
</feature>
<dbReference type="GO" id="GO:0016020">
    <property type="term" value="C:membrane"/>
    <property type="evidence" value="ECO:0007669"/>
    <property type="project" value="UniProtKB-SubCell"/>
</dbReference>
<gene>
    <name evidence="5" type="ORF">PLXY2_LOCUS13258</name>
</gene>
<dbReference type="InterPro" id="IPR011701">
    <property type="entry name" value="MFS"/>
</dbReference>
<feature type="transmembrane region" description="Helical" evidence="3">
    <location>
        <begin position="305"/>
        <end position="324"/>
    </location>
</feature>
<name>A0A8S4G1P2_PLUXY</name>
<dbReference type="Pfam" id="PF07690">
    <property type="entry name" value="MFS_1"/>
    <property type="match status" value="2"/>
</dbReference>
<dbReference type="AlphaFoldDB" id="A0A8S4G1P2"/>
<evidence type="ECO:0000256" key="2">
    <source>
        <dbReference type="SAM" id="MobiDB-lite"/>
    </source>
</evidence>
<evidence type="ECO:0000259" key="4">
    <source>
        <dbReference type="PROSITE" id="PS50850"/>
    </source>
</evidence>
<evidence type="ECO:0000313" key="5">
    <source>
        <dbReference type="EMBL" id="CAG9134985.1"/>
    </source>
</evidence>
<keyword evidence="3" id="KW-0812">Transmembrane</keyword>
<dbReference type="EMBL" id="CAJHNJ030000092">
    <property type="protein sequence ID" value="CAG9134985.1"/>
    <property type="molecule type" value="Genomic_DNA"/>
</dbReference>
<feature type="transmembrane region" description="Helical" evidence="3">
    <location>
        <begin position="742"/>
        <end position="765"/>
    </location>
</feature>
<keyword evidence="3" id="KW-1133">Transmembrane helix</keyword>
<evidence type="ECO:0000313" key="6">
    <source>
        <dbReference type="Proteomes" id="UP000653454"/>
    </source>
</evidence>
<proteinExistence type="predicted"/>
<accession>A0A8S4G1P2</accession>
<evidence type="ECO:0000256" key="1">
    <source>
        <dbReference type="ARBA" id="ARBA00004141"/>
    </source>
</evidence>
<protein>
    <submittedName>
        <fullName evidence="5">(diamondback moth) hypothetical protein</fullName>
    </submittedName>
</protein>
<dbReference type="InterPro" id="IPR020846">
    <property type="entry name" value="MFS_dom"/>
</dbReference>
<dbReference type="PROSITE" id="PS50850">
    <property type="entry name" value="MFS"/>
    <property type="match status" value="1"/>
</dbReference>
<comment type="subcellular location">
    <subcellularLocation>
        <location evidence="1">Membrane</location>
        <topology evidence="1">Multi-pass membrane protein</topology>
    </subcellularLocation>
</comment>
<dbReference type="InterPro" id="IPR036259">
    <property type="entry name" value="MFS_trans_sf"/>
</dbReference>
<dbReference type="GO" id="GO:0008028">
    <property type="term" value="F:monocarboxylic acid transmembrane transporter activity"/>
    <property type="evidence" value="ECO:0007669"/>
    <property type="project" value="TreeGrafter"/>
</dbReference>
<evidence type="ECO:0000256" key="3">
    <source>
        <dbReference type="SAM" id="Phobius"/>
    </source>
</evidence>
<comment type="caution">
    <text evidence="5">The sequence shown here is derived from an EMBL/GenBank/DDBJ whole genome shotgun (WGS) entry which is preliminary data.</text>
</comment>
<feature type="transmembrane region" description="Helical" evidence="3">
    <location>
        <begin position="240"/>
        <end position="267"/>
    </location>
</feature>
<dbReference type="PANTHER" id="PTHR11360">
    <property type="entry name" value="MONOCARBOXYLATE TRANSPORTER"/>
    <property type="match status" value="1"/>
</dbReference>
<feature type="domain" description="Major facilitator superfamily (MFS) profile" evidence="4">
    <location>
        <begin position="148"/>
        <end position="800"/>
    </location>
</feature>
<feature type="transmembrane region" description="Helical" evidence="3">
    <location>
        <begin position="274"/>
        <end position="293"/>
    </location>
</feature>
<dbReference type="InterPro" id="IPR050327">
    <property type="entry name" value="Proton-linked_MCT"/>
</dbReference>
<dbReference type="PANTHER" id="PTHR11360:SF111">
    <property type="entry name" value="CHASKI, ISOFORM A"/>
    <property type="match status" value="1"/>
</dbReference>
<sequence>MDTQRAYTNGIPGKEKTIKYEPKVPSEEEKATSPLLASGDHLNVDGNKLNSDPAVFHKSDEHYYTKGLETSKNDLNTINSMKTDGGKYNTAKDTLAVEYHKDGKNSDDDAVSTNEGVKFLGLGDDDSICSSNPPSEEQTPQIPDGGWGWVVVVASFLIATVADGLAFSYGLVNQKLVEYFETKEAATSLIGSLFISVPLIAGPIMSALVDRYGCRKMTILGGVSSTIGFVAASYSNSIEVLYITYGLMAGLGMGLLYVTAVVCIAYWFDKRRNLAVGLGSCGVGFGTFFYSPLTTYLLDEYNWRGTLLLLSGTVLNVCVCGAVMRDPEWLKIEQKKQRQLNKSKRASSSVSISAKSARSCGTESVFPGVEELKTLMKSGETPEYILTTLVASIAEAETLDATTKINSELSQHKVNSVINLPTFLRQSEKVPAEVLEHLKANTRLYNIILENYPSLLALRSTSEQKLPVEPAAEVSKQKPITMSMKIKMKKKAKKDFEDKLDIVREKFLQPIPENKPANTAQTARGVRQDWLSRQFGTNHHYFRDLRVHRNSIMHRGAMMNIAKYKLRASSCPDIYRNSMWSVEEDQERTWGRKLADMANATFDFNMFTEFHFLMMNLSTLVLFVWFIVPYFYISTFMTMNNYTETQGAIMLSIFGVATIIGIVSLGWAGDQPWVHIMKTYAICLIICGVSIIMFAVIMETTDADNEMSFYLLAANALIFGLTFSSSYSYTPSILVELVGLDKFAMAYGLVLLSQGLGHLIGPPMAGALKDNTGTWDLAFYLAGIWVIVSGFLILIIPYTKNFRIVGSAPLCKDVASEPDPGIRIIVAH</sequence>
<reference evidence="5" key="1">
    <citation type="submission" date="2020-11" db="EMBL/GenBank/DDBJ databases">
        <authorList>
            <person name="Whiteford S."/>
        </authorList>
    </citation>
    <scope>NUCLEOTIDE SEQUENCE</scope>
</reference>
<dbReference type="Proteomes" id="UP000653454">
    <property type="component" value="Unassembled WGS sequence"/>
</dbReference>
<feature type="transmembrane region" description="Helical" evidence="3">
    <location>
        <begin position="777"/>
        <end position="796"/>
    </location>
</feature>
<keyword evidence="3" id="KW-0472">Membrane</keyword>
<feature type="transmembrane region" description="Helical" evidence="3">
    <location>
        <begin position="189"/>
        <end position="210"/>
    </location>
</feature>
<dbReference type="SUPFAM" id="SSF103473">
    <property type="entry name" value="MFS general substrate transporter"/>
    <property type="match status" value="1"/>
</dbReference>
<feature type="transmembrane region" description="Helical" evidence="3">
    <location>
        <begin position="645"/>
        <end position="667"/>
    </location>
</feature>
<keyword evidence="6" id="KW-1185">Reference proteome</keyword>
<dbReference type="Gene3D" id="1.20.1250.20">
    <property type="entry name" value="MFS general substrate transporter like domains"/>
    <property type="match status" value="2"/>
</dbReference>
<feature type="transmembrane region" description="Helical" evidence="3">
    <location>
        <begin position="147"/>
        <end position="169"/>
    </location>
</feature>
<feature type="transmembrane region" description="Helical" evidence="3">
    <location>
        <begin position="679"/>
        <end position="697"/>
    </location>
</feature>